<evidence type="ECO:0000256" key="11">
    <source>
        <dbReference type="PROSITE-ProRule" id="PRU00169"/>
    </source>
</evidence>
<keyword evidence="8" id="KW-0902">Two-component regulatory system</keyword>
<dbReference type="GO" id="GO:0000155">
    <property type="term" value="F:phosphorelay sensor kinase activity"/>
    <property type="evidence" value="ECO:0007669"/>
    <property type="project" value="InterPro"/>
</dbReference>
<evidence type="ECO:0000256" key="7">
    <source>
        <dbReference type="ARBA" id="ARBA00022840"/>
    </source>
</evidence>
<dbReference type="InterPro" id="IPR003594">
    <property type="entry name" value="HATPase_dom"/>
</dbReference>
<dbReference type="SMART" id="SM00448">
    <property type="entry name" value="REC"/>
    <property type="match status" value="1"/>
</dbReference>
<keyword evidence="4" id="KW-0808">Transferase</keyword>
<feature type="modified residue" description="4-aspartylphosphate" evidence="11">
    <location>
        <position position="551"/>
    </location>
</feature>
<dbReference type="RefSeq" id="WP_129046875.1">
    <property type="nucleotide sequence ID" value="NZ_SDHX01000001.1"/>
</dbReference>
<keyword evidence="13" id="KW-1133">Transmembrane helix</keyword>
<evidence type="ECO:0000256" key="5">
    <source>
        <dbReference type="ARBA" id="ARBA00022741"/>
    </source>
</evidence>
<keyword evidence="6" id="KW-0418">Kinase</keyword>
<comment type="catalytic activity">
    <reaction evidence="1">
        <text>ATP + protein L-histidine = ADP + protein N-phospho-L-histidine.</text>
        <dbReference type="EC" id="2.7.13.3"/>
    </reaction>
</comment>
<evidence type="ECO:0000259" key="14">
    <source>
        <dbReference type="PROSITE" id="PS50109"/>
    </source>
</evidence>
<evidence type="ECO:0000256" key="12">
    <source>
        <dbReference type="SAM" id="Coils"/>
    </source>
</evidence>
<dbReference type="Proteomes" id="UP000290218">
    <property type="component" value="Unassembled WGS sequence"/>
</dbReference>
<dbReference type="SUPFAM" id="SSF55874">
    <property type="entry name" value="ATPase domain of HSP90 chaperone/DNA topoisomerase II/histidine kinase"/>
    <property type="match status" value="1"/>
</dbReference>
<keyword evidence="13" id="KW-0472">Membrane</keyword>
<dbReference type="Pfam" id="PF02518">
    <property type="entry name" value="HATPase_c"/>
    <property type="match status" value="1"/>
</dbReference>
<keyword evidence="17" id="KW-1185">Reference proteome</keyword>
<feature type="transmembrane region" description="Helical" evidence="13">
    <location>
        <begin position="53"/>
        <end position="76"/>
    </location>
</feature>
<dbReference type="FunFam" id="3.30.565.10:FF:000010">
    <property type="entry name" value="Sensor histidine kinase RcsC"/>
    <property type="match status" value="1"/>
</dbReference>
<evidence type="ECO:0000256" key="13">
    <source>
        <dbReference type="SAM" id="Phobius"/>
    </source>
</evidence>
<evidence type="ECO:0000256" key="8">
    <source>
        <dbReference type="ARBA" id="ARBA00023012"/>
    </source>
</evidence>
<feature type="transmembrane region" description="Helical" evidence="13">
    <location>
        <begin position="88"/>
        <end position="112"/>
    </location>
</feature>
<evidence type="ECO:0000313" key="17">
    <source>
        <dbReference type="Proteomes" id="UP000290218"/>
    </source>
</evidence>
<dbReference type="InterPro" id="IPR036097">
    <property type="entry name" value="HisK_dim/P_sf"/>
</dbReference>
<keyword evidence="13" id="KW-0812">Transmembrane</keyword>
<dbReference type="Gene3D" id="1.10.287.130">
    <property type="match status" value="1"/>
</dbReference>
<dbReference type="Pfam" id="PF00072">
    <property type="entry name" value="Response_reg"/>
    <property type="match status" value="1"/>
</dbReference>
<dbReference type="GO" id="GO:0005524">
    <property type="term" value="F:ATP binding"/>
    <property type="evidence" value="ECO:0007669"/>
    <property type="project" value="UniProtKB-KW"/>
</dbReference>
<dbReference type="PANTHER" id="PTHR45339:SF1">
    <property type="entry name" value="HYBRID SIGNAL TRANSDUCTION HISTIDINE KINASE J"/>
    <property type="match status" value="1"/>
</dbReference>
<evidence type="ECO:0000256" key="10">
    <source>
        <dbReference type="ARBA" id="ARBA00068150"/>
    </source>
</evidence>
<dbReference type="SMART" id="SM00388">
    <property type="entry name" value="HisKA"/>
    <property type="match status" value="1"/>
</dbReference>
<gene>
    <name evidence="16" type="ORF">ESB00_06345</name>
</gene>
<dbReference type="SMART" id="SM00387">
    <property type="entry name" value="HATPase_c"/>
    <property type="match status" value="1"/>
</dbReference>
<dbReference type="EMBL" id="SDHX01000001">
    <property type="protein sequence ID" value="RXK55510.1"/>
    <property type="molecule type" value="Genomic_DNA"/>
</dbReference>
<dbReference type="SUPFAM" id="SSF52172">
    <property type="entry name" value="CheY-like"/>
    <property type="match status" value="1"/>
</dbReference>
<dbReference type="SUPFAM" id="SSF47384">
    <property type="entry name" value="Homodimeric domain of signal transducing histidine kinase"/>
    <property type="match status" value="1"/>
</dbReference>
<dbReference type="OrthoDB" id="9809348at2"/>
<name>A0A4Q1C9F5_9BACT</name>
<evidence type="ECO:0000256" key="6">
    <source>
        <dbReference type="ARBA" id="ARBA00022777"/>
    </source>
</evidence>
<dbReference type="InterPro" id="IPR003661">
    <property type="entry name" value="HisK_dim/P_dom"/>
</dbReference>
<evidence type="ECO:0000256" key="4">
    <source>
        <dbReference type="ARBA" id="ARBA00022679"/>
    </source>
</evidence>
<dbReference type="CDD" id="cd17546">
    <property type="entry name" value="REC_hyHK_CKI1_RcsC-like"/>
    <property type="match status" value="1"/>
</dbReference>
<feature type="transmembrane region" description="Helical" evidence="13">
    <location>
        <begin position="170"/>
        <end position="189"/>
    </location>
</feature>
<evidence type="ECO:0000256" key="1">
    <source>
        <dbReference type="ARBA" id="ARBA00000085"/>
    </source>
</evidence>
<dbReference type="CDD" id="cd16922">
    <property type="entry name" value="HATPase_EvgS-ArcB-TorS-like"/>
    <property type="match status" value="1"/>
</dbReference>
<reference evidence="16 17" key="1">
    <citation type="submission" date="2019-01" db="EMBL/GenBank/DDBJ databases">
        <title>Lacunisphaera sp. strain TWA-58.</title>
        <authorList>
            <person name="Chen W.-M."/>
        </authorList>
    </citation>
    <scope>NUCLEOTIDE SEQUENCE [LARGE SCALE GENOMIC DNA]</scope>
    <source>
        <strain evidence="16 17">TWA-58</strain>
    </source>
</reference>
<dbReference type="Pfam" id="PF00512">
    <property type="entry name" value="HisKA"/>
    <property type="match status" value="1"/>
</dbReference>
<keyword evidence="12" id="KW-0175">Coiled coil</keyword>
<keyword evidence="5" id="KW-0547">Nucleotide-binding</keyword>
<sequence length="622" mass="67399">MDSKAPVSIPDTAQRVEAELVRQGFFDLPSGLAATLIATGGLAWVAVQSPSPTLVWSWLGSMVLLAGARGLLTVYYRRQPPKPGRQHLWVAQFSLGAALTGLGWGFAAWFFYPILGQEELPLLILILAGITAGATRSLGPILPACWSFQVLSLLPLIVRMLQVGTTTHTIMGALAVFYMAFLIAMARSYHQTLSNSLRLGFESAALAAELDARQRQAAALNRELSAEVAHRRQAEAELRSAKERAESANQAKSDFLATMSHEIRTPMNGILGMLDLLNTASLTAAQREQVETAARSADSLLRILNDILDFSKIESGRLDYESIPFRPATVGEDIIALMRPRAAAKSLELKFSADEAARTRVLGDPMRVRQVLLNLVGNAVKFSEHGDISLDMSGDTATAGTLRLTVRVRDHGIGMDEATRAHLFEPFRQADSSMSRKYGGSGLGLAISQRLVQGMGGTITVQSNPGEGSVFELTLTLPVAKGRETSLPFATNAPWPRHVDARILVVEDDVVNQRVITLMLQRLGLQCHVVPDGQAGLNALEAGQWDLVLMDCQLPGIDGLETTRRARLMAAGRDLPIVALTANARPEDRAACLAAGMDDFITKPVRTETLQICLARWLHPVP</sequence>
<dbReference type="CDD" id="cd00082">
    <property type="entry name" value="HisKA"/>
    <property type="match status" value="1"/>
</dbReference>
<dbReference type="InterPro" id="IPR036890">
    <property type="entry name" value="HATPase_C_sf"/>
</dbReference>
<feature type="coiled-coil region" evidence="12">
    <location>
        <begin position="203"/>
        <end position="251"/>
    </location>
</feature>
<evidence type="ECO:0000256" key="3">
    <source>
        <dbReference type="ARBA" id="ARBA00022553"/>
    </source>
</evidence>
<dbReference type="FunFam" id="1.10.287.130:FF:000002">
    <property type="entry name" value="Two-component osmosensing histidine kinase"/>
    <property type="match status" value="1"/>
</dbReference>
<evidence type="ECO:0000256" key="2">
    <source>
        <dbReference type="ARBA" id="ARBA00012438"/>
    </source>
</evidence>
<proteinExistence type="predicted"/>
<feature type="domain" description="Response regulatory" evidence="15">
    <location>
        <begin position="502"/>
        <end position="618"/>
    </location>
</feature>
<dbReference type="Gene3D" id="3.30.565.10">
    <property type="entry name" value="Histidine kinase-like ATPase, C-terminal domain"/>
    <property type="match status" value="1"/>
</dbReference>
<dbReference type="InterPro" id="IPR011006">
    <property type="entry name" value="CheY-like_superfamily"/>
</dbReference>
<keyword evidence="3 11" id="KW-0597">Phosphoprotein</keyword>
<dbReference type="PROSITE" id="PS50110">
    <property type="entry name" value="RESPONSE_REGULATORY"/>
    <property type="match status" value="1"/>
</dbReference>
<evidence type="ECO:0000313" key="16">
    <source>
        <dbReference type="EMBL" id="RXK55510.1"/>
    </source>
</evidence>
<dbReference type="AlphaFoldDB" id="A0A4Q1C9F5"/>
<accession>A0A4Q1C9F5</accession>
<protein>
    <recommendedName>
        <fullName evidence="10">Sensory/regulatory protein RpfC</fullName>
        <ecNumber evidence="2">2.7.13.3</ecNumber>
    </recommendedName>
</protein>
<dbReference type="InterPro" id="IPR001789">
    <property type="entry name" value="Sig_transdc_resp-reg_receiver"/>
</dbReference>
<organism evidence="16 17">
    <name type="scientific">Oleiharenicola lentus</name>
    <dbReference type="NCBI Taxonomy" id="2508720"/>
    <lineage>
        <taxon>Bacteria</taxon>
        <taxon>Pseudomonadati</taxon>
        <taxon>Verrucomicrobiota</taxon>
        <taxon>Opitutia</taxon>
        <taxon>Opitutales</taxon>
        <taxon>Opitutaceae</taxon>
        <taxon>Oleiharenicola</taxon>
    </lineage>
</organism>
<dbReference type="InterPro" id="IPR004358">
    <property type="entry name" value="Sig_transdc_His_kin-like_C"/>
</dbReference>
<keyword evidence="7" id="KW-0067">ATP-binding</keyword>
<evidence type="ECO:0000259" key="15">
    <source>
        <dbReference type="PROSITE" id="PS50110"/>
    </source>
</evidence>
<dbReference type="EC" id="2.7.13.3" evidence="2"/>
<dbReference type="PANTHER" id="PTHR45339">
    <property type="entry name" value="HYBRID SIGNAL TRANSDUCTION HISTIDINE KINASE J"/>
    <property type="match status" value="1"/>
</dbReference>
<dbReference type="InterPro" id="IPR005467">
    <property type="entry name" value="His_kinase_dom"/>
</dbReference>
<feature type="domain" description="Histidine kinase" evidence="14">
    <location>
        <begin position="258"/>
        <end position="479"/>
    </location>
</feature>
<evidence type="ECO:0000256" key="9">
    <source>
        <dbReference type="ARBA" id="ARBA00064003"/>
    </source>
</evidence>
<dbReference type="PROSITE" id="PS50109">
    <property type="entry name" value="HIS_KIN"/>
    <property type="match status" value="1"/>
</dbReference>
<dbReference type="PRINTS" id="PR00344">
    <property type="entry name" value="BCTRLSENSOR"/>
</dbReference>
<comment type="subunit">
    <text evidence="9">At low DSF concentrations, interacts with RpfF.</text>
</comment>
<comment type="caution">
    <text evidence="16">The sequence shown here is derived from an EMBL/GenBank/DDBJ whole genome shotgun (WGS) entry which is preliminary data.</text>
</comment>
<dbReference type="Gene3D" id="3.40.50.2300">
    <property type="match status" value="1"/>
</dbReference>